<comment type="caution">
    <text evidence="3">The sequence shown here is derived from an EMBL/GenBank/DDBJ whole genome shotgun (WGS) entry which is preliminary data.</text>
</comment>
<dbReference type="InterPro" id="IPR009263">
    <property type="entry name" value="SERTA_dom"/>
</dbReference>
<dbReference type="EMBL" id="JARO02007897">
    <property type="protein sequence ID" value="KPP63438.1"/>
    <property type="molecule type" value="Genomic_DNA"/>
</dbReference>
<dbReference type="GO" id="GO:0005634">
    <property type="term" value="C:nucleus"/>
    <property type="evidence" value="ECO:0007669"/>
    <property type="project" value="TreeGrafter"/>
</dbReference>
<proteinExistence type="predicted"/>
<feature type="domain" description="SERTA" evidence="2">
    <location>
        <begin position="84"/>
        <end position="131"/>
    </location>
</feature>
<dbReference type="AlphaFoldDB" id="A0A0P7UN70"/>
<protein>
    <recommendedName>
        <fullName evidence="2">SERTA domain-containing protein</fullName>
    </recommendedName>
</protein>
<dbReference type="PANTHER" id="PTHR16277:SF16">
    <property type="entry name" value="SERTA DOMAIN-CONTAINING PROTEIN"/>
    <property type="match status" value="1"/>
</dbReference>
<feature type="region of interest" description="Disordered" evidence="1">
    <location>
        <begin position="1"/>
        <end position="20"/>
    </location>
</feature>
<accession>A0A0P7UN70</accession>
<dbReference type="Pfam" id="PF06031">
    <property type="entry name" value="SERTA"/>
    <property type="match status" value="1"/>
</dbReference>
<reference evidence="3 4" key="1">
    <citation type="submission" date="2015-08" db="EMBL/GenBank/DDBJ databases">
        <title>The genome of the Asian arowana (Scleropages formosus).</title>
        <authorList>
            <person name="Tan M.H."/>
            <person name="Gan H.M."/>
            <person name="Croft L.J."/>
            <person name="Austin C.M."/>
        </authorList>
    </citation>
    <scope>NUCLEOTIDE SEQUENCE [LARGE SCALE GENOMIC DNA]</scope>
    <source>
        <strain evidence="3">Aro1</strain>
    </source>
</reference>
<evidence type="ECO:0000256" key="1">
    <source>
        <dbReference type="SAM" id="MobiDB-lite"/>
    </source>
</evidence>
<organism evidence="3 4">
    <name type="scientific">Scleropages formosus</name>
    <name type="common">Asian bonytongue</name>
    <name type="synonym">Osteoglossum formosum</name>
    <dbReference type="NCBI Taxonomy" id="113540"/>
    <lineage>
        <taxon>Eukaryota</taxon>
        <taxon>Metazoa</taxon>
        <taxon>Chordata</taxon>
        <taxon>Craniata</taxon>
        <taxon>Vertebrata</taxon>
        <taxon>Euteleostomi</taxon>
        <taxon>Actinopterygii</taxon>
        <taxon>Neopterygii</taxon>
        <taxon>Teleostei</taxon>
        <taxon>Osteoglossocephala</taxon>
        <taxon>Osteoglossomorpha</taxon>
        <taxon>Osteoglossiformes</taxon>
        <taxon>Osteoglossidae</taxon>
        <taxon>Scleropages</taxon>
    </lineage>
</organism>
<gene>
    <name evidence="3" type="ORF">Z043_118310</name>
</gene>
<dbReference type="Proteomes" id="UP000034805">
    <property type="component" value="Unassembled WGS sequence"/>
</dbReference>
<evidence type="ECO:0000313" key="4">
    <source>
        <dbReference type="Proteomes" id="UP000034805"/>
    </source>
</evidence>
<dbReference type="InterPro" id="IPR052262">
    <property type="entry name" value="E2F-SERTA_domain_protein"/>
</dbReference>
<evidence type="ECO:0000313" key="3">
    <source>
        <dbReference type="EMBL" id="KPP63438.1"/>
    </source>
</evidence>
<dbReference type="PROSITE" id="PS51053">
    <property type="entry name" value="SERTA"/>
    <property type="match status" value="1"/>
</dbReference>
<evidence type="ECO:0000259" key="2">
    <source>
        <dbReference type="PROSITE" id="PS51053"/>
    </source>
</evidence>
<name>A0A0P7UN70_SCLFO</name>
<sequence length="319" mass="34302">MPPELDGSCTVATDTLGDEDMDGQQALEKRENHEKKTRAISPGQQRRCTRFHYGQRYMLGRGVKRKMSEYEASGGLGPLPDLPYPQQRQLVLDLCLNKLQGCHTRAEPSLHRSVLLANTLRHIQEELRREGGDPPAILAPAPPHVATPLHSPDMPPIPPDCGVICSPTGGCWPGLPIAMKEPGLIGGSQVTGLLTCPGCGDSDELSVTSSLSDEEVCGGDLSVDTRSSDSLFGSFEITNSTSYLTDLAFDDIFEDIDTSMYDSSDFSVLALPPARGTGTTTGPEDSLKPFPSCTSTSTLQLCLTDLNDLDHIMEILVGS</sequence>
<dbReference type="PANTHER" id="PTHR16277">
    <property type="entry name" value="CELL DIVISION CYCLE ASSOCIATED PROTEIN 4/SERTA DOMAIN-CONTAINING PROTEIN 2"/>
    <property type="match status" value="1"/>
</dbReference>